<keyword evidence="13" id="KW-1185">Reference proteome</keyword>
<feature type="domain" description="ABC transmembrane type-1" evidence="11">
    <location>
        <begin position="195"/>
        <end position="419"/>
    </location>
</feature>
<dbReference type="GeneID" id="28542492"/>
<feature type="transmembrane region" description="Helical" evidence="9">
    <location>
        <begin position="401"/>
        <end position="421"/>
    </location>
</feature>
<dbReference type="GO" id="GO:0042956">
    <property type="term" value="P:maltodextrin transmembrane transport"/>
    <property type="evidence" value="ECO:0007669"/>
    <property type="project" value="TreeGrafter"/>
</dbReference>
<evidence type="ECO:0000256" key="9">
    <source>
        <dbReference type="RuleBase" id="RU363032"/>
    </source>
</evidence>
<dbReference type="CDD" id="cd06261">
    <property type="entry name" value="TM_PBP2"/>
    <property type="match status" value="1"/>
</dbReference>
<evidence type="ECO:0000256" key="4">
    <source>
        <dbReference type="ARBA" id="ARBA00022475"/>
    </source>
</evidence>
<evidence type="ECO:0000313" key="12">
    <source>
        <dbReference type="EMBL" id="CED56896.1"/>
    </source>
</evidence>
<evidence type="ECO:0000256" key="10">
    <source>
        <dbReference type="RuleBase" id="RU367050"/>
    </source>
</evidence>
<feature type="transmembrane region" description="Helical" evidence="9">
    <location>
        <begin position="333"/>
        <end position="356"/>
    </location>
</feature>
<keyword evidence="3 9" id="KW-0813">Transport</keyword>
<keyword evidence="6 9" id="KW-0812">Transmembrane</keyword>
<keyword evidence="4" id="KW-1003">Cell membrane</keyword>
<feature type="transmembrane region" description="Helical" evidence="9">
    <location>
        <begin position="73"/>
        <end position="96"/>
    </location>
</feature>
<comment type="subcellular location">
    <subcellularLocation>
        <location evidence="10">Cell inner membrane</location>
        <topology evidence="10">Multi-pass membrane protein</topology>
    </subcellularLocation>
    <subcellularLocation>
        <location evidence="1 9">Cell membrane</location>
        <topology evidence="1 9">Multi-pass membrane protein</topology>
    </subcellularLocation>
</comment>
<reference evidence="13" key="1">
    <citation type="submission" date="2014-09" db="EMBL/GenBank/DDBJ databases">
        <authorList>
            <person name="Hjerde E."/>
        </authorList>
    </citation>
    <scope>NUCLEOTIDE SEQUENCE [LARGE SCALE GENOMIC DNA]</scope>
    <source>
        <strain evidence="13">06/09/139</strain>
    </source>
</reference>
<feature type="transmembrane region" description="Helical" evidence="9">
    <location>
        <begin position="137"/>
        <end position="159"/>
    </location>
</feature>
<dbReference type="EMBL" id="LN554847">
    <property type="protein sequence ID" value="CED56896.1"/>
    <property type="molecule type" value="Genomic_DNA"/>
</dbReference>
<dbReference type="KEGG" id="awd:AWOD_II_0247"/>
<evidence type="ECO:0000256" key="5">
    <source>
        <dbReference type="ARBA" id="ARBA00022597"/>
    </source>
</evidence>
<evidence type="ECO:0000256" key="1">
    <source>
        <dbReference type="ARBA" id="ARBA00004651"/>
    </source>
</evidence>
<gene>
    <name evidence="12" type="ORF">AWOD_II_0247</name>
</gene>
<feature type="transmembrane region" description="Helical" evidence="9">
    <location>
        <begin position="6"/>
        <end position="21"/>
    </location>
</feature>
<name>A0A090I623_9GAMM</name>
<protein>
    <recommendedName>
        <fullName evidence="10">Maltose/maltodextrin transport system permease protein</fullName>
    </recommendedName>
</protein>
<dbReference type="PANTHER" id="PTHR47314">
    <property type="entry name" value="MALTOSE/MALTODEXTRIN TRANSPORT SYSTEM PERMEASE PROTEIN MALF"/>
    <property type="match status" value="1"/>
</dbReference>
<keyword evidence="5 10" id="KW-0762">Sugar transport</keyword>
<dbReference type="SUPFAM" id="SSF161098">
    <property type="entry name" value="MetI-like"/>
    <property type="match status" value="1"/>
</dbReference>
<dbReference type="PANTHER" id="PTHR47314:SF1">
    <property type="entry name" value="MALTOSE_MALTODEXTRIN TRANSPORT SYSTEM PERMEASE PROTEIN MALF"/>
    <property type="match status" value="1"/>
</dbReference>
<dbReference type="Proteomes" id="UP000032427">
    <property type="component" value="Chromosome 2"/>
</dbReference>
<dbReference type="PATRIC" id="fig|80852.17.peg.2998"/>
<sequence length="432" mass="48382">MSQQFVFWLSMLIPGSGHLLLRRTREALFGFSILALEILVFIQFTLPNFRLLAVEQPNGKITIGAERFVDDSFLIMVGSTVGAMMILVFFALHYAFARDAKDVKRQIDETGFAITFTEKVRGLSHEIVPNLITAPKFILLFVFALLPAIVSIVVAFTNFKRPVLPPAFLIEWKGFTNFERLFTNERTAAAFQETLSWTLTWTFCASALTIVLGTVLAVVANNKHIRGKKFFRTVYILPWAVPAFLTILVFQLFFSKIGGMNTMVIPFFTGNEYDVSTAIGFFLNADYAKITIILIQAWLGFPYVFILVTGVLQTIPDDLYEASAIDGGNAWTNFFDITLPLILISVAPVFITQFTFNFNNVTIVYMLGEATVQTVGSIYKPLDTISSLGFRLMMDAKYNEAAVYTLITSTIVGAVVLYSWLKAGAFKNEEVM</sequence>
<organism evidence="12 13">
    <name type="scientific">Aliivibrio wodanis</name>
    <dbReference type="NCBI Taxonomy" id="80852"/>
    <lineage>
        <taxon>Bacteria</taxon>
        <taxon>Pseudomonadati</taxon>
        <taxon>Pseudomonadota</taxon>
        <taxon>Gammaproteobacteria</taxon>
        <taxon>Vibrionales</taxon>
        <taxon>Vibrionaceae</taxon>
        <taxon>Aliivibrio</taxon>
    </lineage>
</organism>
<keyword evidence="10" id="KW-0997">Cell inner membrane</keyword>
<evidence type="ECO:0000256" key="3">
    <source>
        <dbReference type="ARBA" id="ARBA00022448"/>
    </source>
</evidence>
<keyword evidence="7 9" id="KW-1133">Transmembrane helix</keyword>
<dbReference type="AlphaFoldDB" id="A0A090I623"/>
<comment type="function">
    <text evidence="10">Part of the ABC transporter complex MalEFGK involved in maltose/maltodextrin import. Probably responsible for the translocation of the substrate across the membrane.</text>
</comment>
<comment type="similarity">
    <text evidence="2 10">Belongs to the binding-protein-dependent transport system permease family. MalFG subfamily.</text>
</comment>
<evidence type="ECO:0000256" key="7">
    <source>
        <dbReference type="ARBA" id="ARBA00022989"/>
    </source>
</evidence>
<dbReference type="GO" id="GO:0015423">
    <property type="term" value="F:ABC-type maltose transporter activity"/>
    <property type="evidence" value="ECO:0007669"/>
    <property type="project" value="TreeGrafter"/>
</dbReference>
<proteinExistence type="inferred from homology"/>
<evidence type="ECO:0000256" key="8">
    <source>
        <dbReference type="ARBA" id="ARBA00023136"/>
    </source>
</evidence>
<comment type="subunit">
    <text evidence="10">The complex is composed of two ATP-binding proteins (MalK), two transmembrane proteins (MalG and MalF) and a solute-binding protein (MalE).</text>
</comment>
<feature type="transmembrane region" description="Helical" evidence="9">
    <location>
        <begin position="28"/>
        <end position="46"/>
    </location>
</feature>
<dbReference type="SUPFAM" id="SSF160964">
    <property type="entry name" value="MalF N-terminal region-like"/>
    <property type="match status" value="1"/>
</dbReference>
<evidence type="ECO:0000256" key="2">
    <source>
        <dbReference type="ARBA" id="ARBA00009047"/>
    </source>
</evidence>
<feature type="transmembrane region" description="Helical" evidence="9">
    <location>
        <begin position="290"/>
        <end position="312"/>
    </location>
</feature>
<dbReference type="HOGENOM" id="CLU_016047_0_3_6"/>
<dbReference type="InterPro" id="IPR035906">
    <property type="entry name" value="MetI-like_sf"/>
</dbReference>
<evidence type="ECO:0000256" key="6">
    <source>
        <dbReference type="ARBA" id="ARBA00022692"/>
    </source>
</evidence>
<dbReference type="Pfam" id="PF00528">
    <property type="entry name" value="BPD_transp_1"/>
    <property type="match status" value="1"/>
</dbReference>
<dbReference type="PROSITE" id="PS50928">
    <property type="entry name" value="ABC_TM1"/>
    <property type="match status" value="1"/>
</dbReference>
<accession>A0A090I623</accession>
<feature type="transmembrane region" description="Helical" evidence="9">
    <location>
        <begin position="199"/>
        <end position="221"/>
    </location>
</feature>
<dbReference type="Gene3D" id="1.10.3720.10">
    <property type="entry name" value="MetI-like"/>
    <property type="match status" value="1"/>
</dbReference>
<keyword evidence="8 9" id="KW-0472">Membrane</keyword>
<dbReference type="InterPro" id="IPR000515">
    <property type="entry name" value="MetI-like"/>
</dbReference>
<feature type="transmembrane region" description="Helical" evidence="9">
    <location>
        <begin position="233"/>
        <end position="254"/>
    </location>
</feature>
<dbReference type="OrthoDB" id="7375219at2"/>
<dbReference type="GO" id="GO:1990060">
    <property type="term" value="C:maltose transport complex"/>
    <property type="evidence" value="ECO:0007669"/>
    <property type="project" value="TreeGrafter"/>
</dbReference>
<dbReference type="STRING" id="80852.AWOD_II_0247"/>
<evidence type="ECO:0000259" key="11">
    <source>
        <dbReference type="PROSITE" id="PS50928"/>
    </source>
</evidence>
<evidence type="ECO:0000313" key="13">
    <source>
        <dbReference type="Proteomes" id="UP000032427"/>
    </source>
</evidence>